<dbReference type="RefSeq" id="WP_406832850.1">
    <property type="nucleotide sequence ID" value="NZ_CP157483.1"/>
</dbReference>
<keyword evidence="5" id="KW-0560">Oxidoreductase</keyword>
<dbReference type="PROSITE" id="PS51387">
    <property type="entry name" value="FAD_PCMH"/>
    <property type="match status" value="1"/>
</dbReference>
<dbReference type="Pfam" id="PF01565">
    <property type="entry name" value="FAD_binding_4"/>
    <property type="match status" value="1"/>
</dbReference>
<name>A0AAU7JYI0_9MICO</name>
<dbReference type="EMBL" id="CP157483">
    <property type="protein sequence ID" value="XBO45357.1"/>
    <property type="molecule type" value="Genomic_DNA"/>
</dbReference>
<comment type="cofactor">
    <cofactor evidence="1">
        <name>FAD</name>
        <dbReference type="ChEBI" id="CHEBI:57692"/>
    </cofactor>
</comment>
<keyword evidence="4" id="KW-0274">FAD</keyword>
<comment type="similarity">
    <text evidence="2">Belongs to the oxygen-dependent FAD-linked oxidoreductase family.</text>
</comment>
<feature type="domain" description="FAD-binding PCMH-type" evidence="6">
    <location>
        <begin position="42"/>
        <end position="214"/>
    </location>
</feature>
<sequence>MTIDTTLSDLRSASLRGLCSGAVHLPGDPGYDAARLPWNVALDQRPAAVAVPRTVAEVQEVVRAAVAADLRIAPQSTGHNAGPLVAQGLDDVIVLKTSAMTGVHIDPQRRVARVEGGALWLHATEPVGDHGLAALHGSSPDVGIAGYSLGGGIGWYARKLGLATNSLLAVELVTADGQHVRADATQNPELFWALRGGGGSFGVVTALEFRLYDIPTAYAGMLVWDAAQAEPVLRRWVEWSAGAPDEVTTAFRLLKLPPLPEIPAPLRGRRVVVVDGAVLAPDAQSRAVLADLRALAPEIDTFDRVPSRSLVRLHMDPEGPTPAVSDSTMLTGLPDAGIDALLAEAGPGSTSSLLATELRQLGGALGRDHEGGGALKRLDGAFLAFGVAIAATPEMAARGEQDARRLTQALSPWANGRSYLNFAETSVDPRSGYDERAWLQLKGIRSAVDPHGVFVGNHRIPRLVENLRVTD</sequence>
<dbReference type="GO" id="GO:0071949">
    <property type="term" value="F:FAD binding"/>
    <property type="evidence" value="ECO:0007669"/>
    <property type="project" value="InterPro"/>
</dbReference>
<dbReference type="SUPFAM" id="SSF56176">
    <property type="entry name" value="FAD-binding/transporter-associated domain-like"/>
    <property type="match status" value="1"/>
</dbReference>
<dbReference type="InterPro" id="IPR006093">
    <property type="entry name" value="Oxy_OxRdtase_FAD_BS"/>
</dbReference>
<dbReference type="Gene3D" id="3.30.43.10">
    <property type="entry name" value="Uridine Diphospho-n-acetylenolpyruvylglucosamine Reductase, domain 2"/>
    <property type="match status" value="1"/>
</dbReference>
<dbReference type="InterPro" id="IPR036318">
    <property type="entry name" value="FAD-bd_PCMH-like_sf"/>
</dbReference>
<dbReference type="InterPro" id="IPR016169">
    <property type="entry name" value="FAD-bd_PCMH_sub2"/>
</dbReference>
<dbReference type="Gene3D" id="3.30.465.10">
    <property type="match status" value="1"/>
</dbReference>
<evidence type="ECO:0000259" key="6">
    <source>
        <dbReference type="PROSITE" id="PS51387"/>
    </source>
</evidence>
<organism evidence="7">
    <name type="scientific">Pedococcus sp. KACC 23699</name>
    <dbReference type="NCBI Taxonomy" id="3149228"/>
    <lineage>
        <taxon>Bacteria</taxon>
        <taxon>Bacillati</taxon>
        <taxon>Actinomycetota</taxon>
        <taxon>Actinomycetes</taxon>
        <taxon>Micrococcales</taxon>
        <taxon>Intrasporangiaceae</taxon>
        <taxon>Pedococcus</taxon>
    </lineage>
</organism>
<accession>A0AAU7JYI0</accession>
<dbReference type="InterPro" id="IPR016166">
    <property type="entry name" value="FAD-bd_PCMH"/>
</dbReference>
<evidence type="ECO:0000256" key="4">
    <source>
        <dbReference type="ARBA" id="ARBA00022827"/>
    </source>
</evidence>
<dbReference type="InterPro" id="IPR016167">
    <property type="entry name" value="FAD-bd_PCMH_sub1"/>
</dbReference>
<proteinExistence type="inferred from homology"/>
<gene>
    <name evidence="7" type="ORF">ABEG17_08505</name>
</gene>
<evidence type="ECO:0000256" key="3">
    <source>
        <dbReference type="ARBA" id="ARBA00022630"/>
    </source>
</evidence>
<reference evidence="7" key="1">
    <citation type="submission" date="2024-05" db="EMBL/GenBank/DDBJ databases">
        <authorList>
            <person name="Kim S."/>
            <person name="Heo J."/>
            <person name="Choi H."/>
            <person name="Choi Y."/>
            <person name="Kwon S.-W."/>
            <person name="Kim Y."/>
        </authorList>
    </citation>
    <scope>NUCLEOTIDE SEQUENCE</scope>
    <source>
        <strain evidence="7">KACC 23699</strain>
    </source>
</reference>
<dbReference type="PROSITE" id="PS00862">
    <property type="entry name" value="OX2_COVAL_FAD"/>
    <property type="match status" value="1"/>
</dbReference>
<dbReference type="InterPro" id="IPR050416">
    <property type="entry name" value="FAD-linked_Oxidoreductase"/>
</dbReference>
<dbReference type="InterPro" id="IPR006094">
    <property type="entry name" value="Oxid_FAD_bind_N"/>
</dbReference>
<dbReference type="GO" id="GO:0016491">
    <property type="term" value="F:oxidoreductase activity"/>
    <property type="evidence" value="ECO:0007669"/>
    <property type="project" value="UniProtKB-KW"/>
</dbReference>
<evidence type="ECO:0000256" key="1">
    <source>
        <dbReference type="ARBA" id="ARBA00001974"/>
    </source>
</evidence>
<keyword evidence="3" id="KW-0285">Flavoprotein</keyword>
<evidence type="ECO:0000313" key="7">
    <source>
        <dbReference type="EMBL" id="XBO45357.1"/>
    </source>
</evidence>
<dbReference type="AlphaFoldDB" id="A0AAU7JYI0"/>
<evidence type="ECO:0000256" key="5">
    <source>
        <dbReference type="ARBA" id="ARBA00023002"/>
    </source>
</evidence>
<dbReference type="PANTHER" id="PTHR42973:SF39">
    <property type="entry name" value="FAD-BINDING PCMH-TYPE DOMAIN-CONTAINING PROTEIN"/>
    <property type="match status" value="1"/>
</dbReference>
<protein>
    <submittedName>
        <fullName evidence="7">FAD-binding oxidoreductase</fullName>
    </submittedName>
</protein>
<dbReference type="Gene3D" id="3.40.462.20">
    <property type="match status" value="1"/>
</dbReference>
<dbReference type="PANTHER" id="PTHR42973">
    <property type="entry name" value="BINDING OXIDOREDUCTASE, PUTATIVE (AFU_ORTHOLOGUE AFUA_1G17690)-RELATED"/>
    <property type="match status" value="1"/>
</dbReference>
<evidence type="ECO:0000256" key="2">
    <source>
        <dbReference type="ARBA" id="ARBA00005466"/>
    </source>
</evidence>